<feature type="binding site" evidence="6">
    <location>
        <position position="168"/>
    </location>
    <ligand>
        <name>NADP(+)</name>
        <dbReference type="ChEBI" id="CHEBI:58349"/>
    </ligand>
</feature>
<feature type="active site" description="Proton acceptor" evidence="6">
    <location>
        <position position="260"/>
    </location>
</feature>
<evidence type="ECO:0000256" key="1">
    <source>
        <dbReference type="ARBA" id="ARBA00004937"/>
    </source>
</evidence>
<evidence type="ECO:0000256" key="6">
    <source>
        <dbReference type="HAMAP-Rule" id="MF_00966"/>
    </source>
</evidence>
<reference evidence="10 11" key="1">
    <citation type="submission" date="2016-10" db="EMBL/GenBank/DDBJ databases">
        <authorList>
            <person name="de Groot N.N."/>
        </authorList>
    </citation>
    <scope>NUCLEOTIDE SEQUENCE [LARGE SCALE GENOMIC DNA]</scope>
    <source>
        <strain evidence="10 11">DSM 22274</strain>
    </source>
</reference>
<feature type="binding site" evidence="6">
    <location>
        <position position="255"/>
    </location>
    <ligand>
        <name>substrate</name>
    </ligand>
</feature>
<dbReference type="HAMAP" id="MF_00966">
    <property type="entry name" value="G6PD"/>
    <property type="match status" value="1"/>
</dbReference>
<dbReference type="InterPro" id="IPR001282">
    <property type="entry name" value="G6P_DH"/>
</dbReference>
<comment type="pathway">
    <text evidence="1 6">Carbohydrate degradation; pentose phosphate pathway; D-ribulose 5-phosphate from D-glucose 6-phosphate (oxidative stage): step 1/3.</text>
</comment>
<dbReference type="GO" id="GO:0006006">
    <property type="term" value="P:glucose metabolic process"/>
    <property type="evidence" value="ECO:0007669"/>
    <property type="project" value="UniProtKB-KW"/>
</dbReference>
<dbReference type="PANTHER" id="PTHR23429">
    <property type="entry name" value="GLUCOSE-6-PHOSPHATE 1-DEHYDROGENASE G6PD"/>
    <property type="match status" value="1"/>
</dbReference>
<comment type="similarity">
    <text evidence="6">Belongs to the glucose-6-phosphate dehydrogenase family.</text>
</comment>
<dbReference type="GO" id="GO:0050661">
    <property type="term" value="F:NADP binding"/>
    <property type="evidence" value="ECO:0007669"/>
    <property type="project" value="UniProtKB-UniRule"/>
</dbReference>
<protein>
    <recommendedName>
        <fullName evidence="6">Glucose-6-phosphate 1-dehydrogenase</fullName>
        <shortName evidence="6">G6PD</shortName>
        <ecNumber evidence="6">1.1.1.49</ecNumber>
    </recommendedName>
</protein>
<dbReference type="Gene3D" id="3.30.360.10">
    <property type="entry name" value="Dihydrodipicolinate Reductase, domain 2"/>
    <property type="match status" value="1"/>
</dbReference>
<evidence type="ECO:0000259" key="9">
    <source>
        <dbReference type="Pfam" id="PF02781"/>
    </source>
</evidence>
<dbReference type="Pfam" id="PF02781">
    <property type="entry name" value="G6PD_C"/>
    <property type="match status" value="1"/>
</dbReference>
<dbReference type="SUPFAM" id="SSF51735">
    <property type="entry name" value="NAD(P)-binding Rossmann-fold domains"/>
    <property type="match status" value="1"/>
</dbReference>
<dbReference type="SUPFAM" id="SSF55347">
    <property type="entry name" value="Glyceraldehyde-3-phosphate dehydrogenase-like, C-terminal domain"/>
    <property type="match status" value="1"/>
</dbReference>
<feature type="region of interest" description="Disordered" evidence="7">
    <location>
        <begin position="1"/>
        <end position="25"/>
    </location>
</feature>
<dbReference type="InterPro" id="IPR022674">
    <property type="entry name" value="G6P_DH_NAD-bd"/>
</dbReference>
<dbReference type="Pfam" id="PF00479">
    <property type="entry name" value="G6PD_N"/>
    <property type="match status" value="1"/>
</dbReference>
<dbReference type="EMBL" id="FNTV01000001">
    <property type="protein sequence ID" value="SEE03498.1"/>
    <property type="molecule type" value="Genomic_DNA"/>
</dbReference>
<evidence type="ECO:0000259" key="8">
    <source>
        <dbReference type="Pfam" id="PF00479"/>
    </source>
</evidence>
<dbReference type="GO" id="GO:0004345">
    <property type="term" value="F:glucose-6-phosphate dehydrogenase activity"/>
    <property type="evidence" value="ECO:0007669"/>
    <property type="project" value="UniProtKB-UniRule"/>
</dbReference>
<gene>
    <name evidence="6" type="primary">zwf</name>
    <name evidence="10" type="ORF">SAMN04489740_0523</name>
</gene>
<feature type="binding site" evidence="6">
    <location>
        <position position="236"/>
    </location>
    <ligand>
        <name>substrate</name>
    </ligand>
</feature>
<organism evidence="10 11">
    <name type="scientific">Arthrobacter alpinus</name>
    <dbReference type="NCBI Taxonomy" id="656366"/>
    <lineage>
        <taxon>Bacteria</taxon>
        <taxon>Bacillati</taxon>
        <taxon>Actinomycetota</taxon>
        <taxon>Actinomycetes</taxon>
        <taxon>Micrococcales</taxon>
        <taxon>Micrococcaceae</taxon>
        <taxon>Arthrobacter</taxon>
    </lineage>
</organism>
<feature type="domain" description="Glucose-6-phosphate dehydrogenase NAD-binding" evidence="8">
    <location>
        <begin position="34"/>
        <end position="207"/>
    </location>
</feature>
<dbReference type="Gene3D" id="3.40.50.720">
    <property type="entry name" value="NAD(P)-binding Rossmann-like Domain"/>
    <property type="match status" value="1"/>
</dbReference>
<evidence type="ECO:0000256" key="4">
    <source>
        <dbReference type="ARBA" id="ARBA00023002"/>
    </source>
</evidence>
<evidence type="ECO:0000256" key="5">
    <source>
        <dbReference type="ARBA" id="ARBA00023277"/>
    </source>
</evidence>
<comment type="catalytic activity">
    <reaction evidence="6">
        <text>D-glucose 6-phosphate + NADP(+) = 6-phospho-D-glucono-1,5-lactone + NADPH + H(+)</text>
        <dbReference type="Rhea" id="RHEA:15841"/>
        <dbReference type="ChEBI" id="CHEBI:15378"/>
        <dbReference type="ChEBI" id="CHEBI:57783"/>
        <dbReference type="ChEBI" id="CHEBI:57955"/>
        <dbReference type="ChEBI" id="CHEBI:58349"/>
        <dbReference type="ChEBI" id="CHEBI:61548"/>
        <dbReference type="EC" id="1.1.1.49"/>
    </reaction>
</comment>
<feature type="domain" description="Glucose-6-phosphate dehydrogenase C-terminal" evidence="9">
    <location>
        <begin position="210"/>
        <end position="488"/>
    </location>
</feature>
<dbReference type="PRINTS" id="PR00079">
    <property type="entry name" value="G6PDHDRGNASE"/>
</dbReference>
<feature type="binding site" evidence="6">
    <location>
        <begin position="117"/>
        <end position="118"/>
    </location>
    <ligand>
        <name>NADP(+)</name>
        <dbReference type="ChEBI" id="CHEBI:58349"/>
    </ligand>
</feature>
<dbReference type="InterPro" id="IPR022675">
    <property type="entry name" value="G6P_DH_C"/>
</dbReference>
<evidence type="ECO:0000313" key="10">
    <source>
        <dbReference type="EMBL" id="SEE03498.1"/>
    </source>
</evidence>
<evidence type="ECO:0000313" key="11">
    <source>
        <dbReference type="Proteomes" id="UP000182725"/>
    </source>
</evidence>
<sequence>MKTSSKSGPQSTATHDAGSPAAAASPGGRIKTLVILGASGDLTGRLLLPGVARLIASGRAPGLKLVGAGNDAWPAQQWQERLTDSFADALRPGGASTEAGIAELTSVQKDSTYHQLDVTAKGALGAFLKDIEGPVALYFALPPAVSQKACEILAKKDLPAGTRLVMEKPFGSSTESAQLLNATLARLVQEDHIHRVDHFLGKSTVLNIMGLRFANRLLEHSWNGDHIEKVEIVFDEPLTLENRARYYDHAGAGRDMIQSHLLQIMAIMAMEPPATLDEHDVRSNIASVLRASSIGRNGDLAGHTRRARYTAGTIAERTVPNYLDEEGVDPANGTETLAEVEVFVNNWRWAGVPFILRSGKALGRTRKEAVVTFKPVPHLPVGFKGTDSPTRLHIGFGPETLTLDLDVNGPGDLFTLDRVQLEAKLASDPLLPYGEVLDGVLSADPLLSVRGDTAEECWRIVEPAFAAWKANEVPMEEYAAGTTGPAQWTTSSD</sequence>
<feature type="compositionally biased region" description="Polar residues" evidence="7">
    <location>
        <begin position="1"/>
        <end position="14"/>
    </location>
</feature>
<comment type="function">
    <text evidence="6">Catalyzes the oxidation of glucose 6-phosphate to 6-phosphogluconolactone.</text>
</comment>
<keyword evidence="4 6" id="KW-0560">Oxidoreductase</keyword>
<dbReference type="EC" id="1.1.1.49" evidence="6"/>
<evidence type="ECO:0000256" key="3">
    <source>
        <dbReference type="ARBA" id="ARBA00022857"/>
    </source>
</evidence>
<dbReference type="GO" id="GO:0009051">
    <property type="term" value="P:pentose-phosphate shunt, oxidative branch"/>
    <property type="evidence" value="ECO:0007669"/>
    <property type="project" value="TreeGrafter"/>
</dbReference>
<dbReference type="NCBIfam" id="NF009492">
    <property type="entry name" value="PRK12853.1-3"/>
    <property type="match status" value="1"/>
</dbReference>
<keyword evidence="2 6" id="KW-0313">Glucose metabolism</keyword>
<keyword evidence="5 6" id="KW-0119">Carbohydrate metabolism</keyword>
<name>A0A1H5FKN3_9MICC</name>
<dbReference type="GO" id="GO:0005829">
    <property type="term" value="C:cytosol"/>
    <property type="evidence" value="ECO:0007669"/>
    <property type="project" value="TreeGrafter"/>
</dbReference>
<proteinExistence type="inferred from homology"/>
<feature type="binding site" evidence="6">
    <location>
        <position position="360"/>
    </location>
    <ligand>
        <name>substrate</name>
    </ligand>
</feature>
<dbReference type="AlphaFoldDB" id="A0A1H5FKN3"/>
<dbReference type="RefSeq" id="WP_083360567.1">
    <property type="nucleotide sequence ID" value="NZ_FNTV01000001.1"/>
</dbReference>
<dbReference type="Proteomes" id="UP000182725">
    <property type="component" value="Unassembled WGS sequence"/>
</dbReference>
<dbReference type="PANTHER" id="PTHR23429:SF0">
    <property type="entry name" value="GLUCOSE-6-PHOSPHATE 1-DEHYDROGENASE"/>
    <property type="match status" value="1"/>
</dbReference>
<evidence type="ECO:0000256" key="2">
    <source>
        <dbReference type="ARBA" id="ARBA00022526"/>
    </source>
</evidence>
<comment type="caution">
    <text evidence="6">Lacks conserved residue(s) required for the propagation of feature annotation.</text>
</comment>
<feature type="binding site" evidence="6">
    <location>
        <position position="198"/>
    </location>
    <ligand>
        <name>substrate</name>
    </ligand>
</feature>
<accession>A0A1H5FKN3</accession>
<evidence type="ECO:0000256" key="7">
    <source>
        <dbReference type="SAM" id="MobiDB-lite"/>
    </source>
</evidence>
<dbReference type="UniPathway" id="UPA00115">
    <property type="reaction ID" value="UER00408"/>
</dbReference>
<dbReference type="PIRSF" id="PIRSF000110">
    <property type="entry name" value="G6PD"/>
    <property type="match status" value="1"/>
</dbReference>
<feature type="binding site" evidence="6">
    <location>
        <position position="202"/>
    </location>
    <ligand>
        <name>substrate</name>
    </ligand>
</feature>
<keyword evidence="3 6" id="KW-0521">NADP</keyword>
<dbReference type="InterPro" id="IPR036291">
    <property type="entry name" value="NAD(P)-bd_dom_sf"/>
</dbReference>